<dbReference type="SUPFAM" id="SSF51556">
    <property type="entry name" value="Metallo-dependent hydrolases"/>
    <property type="match status" value="1"/>
</dbReference>
<feature type="binding site" evidence="6">
    <location>
        <position position="323"/>
    </location>
    <ligand>
        <name>Zn(2+)</name>
        <dbReference type="ChEBI" id="CHEBI:29105"/>
        <label>1</label>
    </ligand>
</feature>
<dbReference type="AlphaFoldDB" id="A0A6T9Y178"/>
<dbReference type="Pfam" id="PF12890">
    <property type="entry name" value="DHOase"/>
    <property type="match status" value="1"/>
</dbReference>
<feature type="binding site" evidence="6">
    <location>
        <position position="75"/>
    </location>
    <ligand>
        <name>Zn(2+)</name>
        <dbReference type="ChEBI" id="CHEBI:29105"/>
        <label>1</label>
    </ligand>
</feature>
<feature type="active site" evidence="6">
    <location>
        <position position="323"/>
    </location>
</feature>
<dbReference type="HAMAP" id="MF_00220_B">
    <property type="entry name" value="PyrC_classI_B"/>
    <property type="match status" value="1"/>
</dbReference>
<organism evidence="8 9">
    <name type="scientific">Alteromonas macleodii</name>
    <name type="common">Pseudoalteromonas macleodii</name>
    <dbReference type="NCBI Taxonomy" id="28108"/>
    <lineage>
        <taxon>Bacteria</taxon>
        <taxon>Pseudomonadati</taxon>
        <taxon>Pseudomonadota</taxon>
        <taxon>Gammaproteobacteria</taxon>
        <taxon>Alteromonadales</taxon>
        <taxon>Alteromonadaceae</taxon>
        <taxon>Alteromonas/Salinimonas group</taxon>
        <taxon>Alteromonas</taxon>
    </lineage>
</organism>
<dbReference type="Gene3D" id="2.30.40.10">
    <property type="entry name" value="Urease, subunit C, domain 1"/>
    <property type="match status" value="1"/>
</dbReference>
<dbReference type="EMBL" id="LR812090">
    <property type="protein sequence ID" value="CAB9493727.1"/>
    <property type="molecule type" value="Genomic_DNA"/>
</dbReference>
<feature type="binding site" evidence="6">
    <location>
        <begin position="341"/>
        <end position="342"/>
    </location>
    <ligand>
        <name>substrate</name>
    </ligand>
</feature>
<evidence type="ECO:0000256" key="2">
    <source>
        <dbReference type="ARBA" id="ARBA00010286"/>
    </source>
</evidence>
<keyword evidence="3 6" id="KW-0479">Metal-binding</keyword>
<dbReference type="PROSITE" id="PS00483">
    <property type="entry name" value="DIHYDROOROTASE_2"/>
    <property type="match status" value="1"/>
</dbReference>
<keyword evidence="4 6" id="KW-0378">Hydrolase</keyword>
<protein>
    <recommendedName>
        <fullName evidence="6">Dihydroorotase</fullName>
        <shortName evidence="6">DHOase</shortName>
        <ecNumber evidence="6">3.5.2.3</ecNumber>
    </recommendedName>
</protein>
<evidence type="ECO:0000256" key="6">
    <source>
        <dbReference type="HAMAP-Rule" id="MF_00220"/>
    </source>
</evidence>
<reference evidence="8 9" key="1">
    <citation type="submission" date="2020-06" db="EMBL/GenBank/DDBJ databases">
        <authorList>
            <person name="Duchaud E."/>
        </authorList>
    </citation>
    <scope>NUCLEOTIDE SEQUENCE [LARGE SCALE GENOMIC DNA]</scope>
    <source>
        <strain evidence="8">Alteromonas fortis</strain>
    </source>
</reference>
<evidence type="ECO:0000256" key="3">
    <source>
        <dbReference type="ARBA" id="ARBA00022723"/>
    </source>
</evidence>
<sequence length="443" mass="47530">MKIIINNASTTPHLLGRNGHDLITISLAIEKGKIFQISECPLPAPQGTSTEKNSEKVIDATGLFLSPGLLDPQVHFREPGMEYKEDIASGSRAAVKGGFTSVVSMPNTTPTADNEDTVAFMVEKASTTGLCKVYPTGALSKGLEGKEITDFETLQAAGAVAITDDGKGVQNNSLFKQALINAKALGMPVLDHSEDESLSNGGAIHEGDVSRKHNVKGIKASSESVHVKRGCEYSLETGGHYHVLHVSTADSIEAIRQAKVQGANVTVEVSPHHLLLCDEDIPIKADGTLDANWKMNPPLRSKHDMLACREALSEGIIDAIATDHAPHAPHEKALPIEKAPFGIIGLETAFALIYTHFVKTGKLNLNTAVDLMSKQAGAIFNIKCGRIEEGAGADLALFDLNTPFTVTPSFFASKSQNSPFINETLYGETYYTLVNGEVKYTRR</sequence>
<feature type="domain" description="Dihydroorotase catalytic" evidence="7">
    <location>
        <begin position="65"/>
        <end position="250"/>
    </location>
</feature>
<comment type="cofactor">
    <cofactor evidence="6">
        <name>Zn(2+)</name>
        <dbReference type="ChEBI" id="CHEBI:29105"/>
    </cofactor>
    <text evidence="6">Binds 2 Zn(2+) ions per subunit.</text>
</comment>
<dbReference type="InterPro" id="IPR032466">
    <property type="entry name" value="Metal_Hydrolase"/>
</dbReference>
<dbReference type="PANTHER" id="PTHR43668">
    <property type="entry name" value="ALLANTOINASE"/>
    <property type="match status" value="1"/>
</dbReference>
<keyword evidence="6" id="KW-0862">Zinc</keyword>
<dbReference type="NCBIfam" id="TIGR00857">
    <property type="entry name" value="pyrC_multi"/>
    <property type="match status" value="1"/>
</dbReference>
<dbReference type="PANTHER" id="PTHR43668:SF2">
    <property type="entry name" value="ALLANTOINASE"/>
    <property type="match status" value="1"/>
</dbReference>
<dbReference type="EC" id="3.5.2.3" evidence="6"/>
<feature type="binding site" evidence="6">
    <location>
        <position position="327"/>
    </location>
    <ligand>
        <name>substrate</name>
    </ligand>
</feature>
<dbReference type="GO" id="GO:0008270">
    <property type="term" value="F:zinc ion binding"/>
    <property type="evidence" value="ECO:0007669"/>
    <property type="project" value="UniProtKB-UniRule"/>
</dbReference>
<dbReference type="UniPathway" id="UPA00070">
    <property type="reaction ID" value="UER00117"/>
</dbReference>
<gene>
    <name evidence="6 8" type="primary">pyrC</name>
    <name evidence="8" type="ORF">ALFOR1_30654</name>
</gene>
<dbReference type="GO" id="GO:0006145">
    <property type="term" value="P:purine nucleobase catabolic process"/>
    <property type="evidence" value="ECO:0007669"/>
    <property type="project" value="TreeGrafter"/>
</dbReference>
<evidence type="ECO:0000256" key="1">
    <source>
        <dbReference type="ARBA" id="ARBA00002368"/>
    </source>
</evidence>
<dbReference type="SUPFAM" id="SSF51338">
    <property type="entry name" value="Composite domain of metallo-dependent hydrolases"/>
    <property type="match status" value="1"/>
</dbReference>
<feature type="binding site" evidence="6">
    <location>
        <begin position="75"/>
        <end position="77"/>
    </location>
    <ligand>
        <name>substrate</name>
    </ligand>
</feature>
<accession>A0A6T9Y178</accession>
<feature type="binding site" evidence="6">
    <location>
        <position position="245"/>
    </location>
    <ligand>
        <name>Zn(2+)</name>
        <dbReference type="ChEBI" id="CHEBI:29105"/>
        <label>2</label>
    </ligand>
</feature>
<evidence type="ECO:0000256" key="5">
    <source>
        <dbReference type="ARBA" id="ARBA00022975"/>
    </source>
</evidence>
<name>A0A6T9Y178_ALTMA</name>
<dbReference type="InterPro" id="IPR050138">
    <property type="entry name" value="DHOase/Allantoinase_Hydrolase"/>
</dbReference>
<comment type="function">
    <text evidence="1 6">Catalyzes the reversible cyclization of carbamoyl aspartate to dihydroorotate.</text>
</comment>
<evidence type="ECO:0000313" key="8">
    <source>
        <dbReference type="EMBL" id="CAB9493727.1"/>
    </source>
</evidence>
<dbReference type="Gene3D" id="3.20.20.140">
    <property type="entry name" value="Metal-dependent hydrolases"/>
    <property type="match status" value="1"/>
</dbReference>
<keyword evidence="5 6" id="KW-0665">Pyrimidine biosynthesis</keyword>
<dbReference type="GO" id="GO:0005737">
    <property type="term" value="C:cytoplasm"/>
    <property type="evidence" value="ECO:0007669"/>
    <property type="project" value="TreeGrafter"/>
</dbReference>
<dbReference type="InterPro" id="IPR024403">
    <property type="entry name" value="DHOase_cat"/>
</dbReference>
<feature type="binding site" evidence="6">
    <location>
        <position position="165"/>
    </location>
    <ligand>
        <name>Zn(2+)</name>
        <dbReference type="ChEBI" id="CHEBI:29105"/>
        <label>2</label>
    </ligand>
</feature>
<feature type="binding site" evidence="6">
    <location>
        <position position="165"/>
    </location>
    <ligand>
        <name>Zn(2+)</name>
        <dbReference type="ChEBI" id="CHEBI:29105"/>
        <label>1</label>
    </ligand>
</feature>
<dbReference type="InterPro" id="IPR002195">
    <property type="entry name" value="Dihydroorotase_CS"/>
</dbReference>
<dbReference type="RefSeq" id="WP_179983214.1">
    <property type="nucleotide sequence ID" value="NZ_LR812090.1"/>
</dbReference>
<dbReference type="Proteomes" id="UP000509458">
    <property type="component" value="Chromosome"/>
</dbReference>
<feature type="binding site" evidence="6">
    <location>
        <position position="296"/>
    </location>
    <ligand>
        <name>substrate</name>
    </ligand>
</feature>
<proteinExistence type="inferred from homology"/>
<evidence type="ECO:0000256" key="4">
    <source>
        <dbReference type="ARBA" id="ARBA00022801"/>
    </source>
</evidence>
<comment type="catalytic activity">
    <reaction evidence="6">
        <text>(S)-dihydroorotate + H2O = N-carbamoyl-L-aspartate + H(+)</text>
        <dbReference type="Rhea" id="RHEA:24296"/>
        <dbReference type="ChEBI" id="CHEBI:15377"/>
        <dbReference type="ChEBI" id="CHEBI:15378"/>
        <dbReference type="ChEBI" id="CHEBI:30864"/>
        <dbReference type="ChEBI" id="CHEBI:32814"/>
        <dbReference type="EC" id="3.5.2.3"/>
    </reaction>
</comment>
<dbReference type="GO" id="GO:0044205">
    <property type="term" value="P:'de novo' UMP biosynthetic process"/>
    <property type="evidence" value="ECO:0007669"/>
    <property type="project" value="UniProtKB-UniRule"/>
</dbReference>
<feature type="binding site" evidence="6">
    <location>
        <position position="107"/>
    </location>
    <ligand>
        <name>substrate</name>
    </ligand>
</feature>
<dbReference type="CDD" id="cd01317">
    <property type="entry name" value="DHOase_IIa"/>
    <property type="match status" value="1"/>
</dbReference>
<dbReference type="GO" id="GO:0004151">
    <property type="term" value="F:dihydroorotase activity"/>
    <property type="evidence" value="ECO:0007669"/>
    <property type="project" value="UniProtKB-UniRule"/>
</dbReference>
<dbReference type="InterPro" id="IPR011059">
    <property type="entry name" value="Metal-dep_hydrolase_composite"/>
</dbReference>
<dbReference type="InterPro" id="IPR004722">
    <property type="entry name" value="DHOase"/>
</dbReference>
<comment type="similarity">
    <text evidence="2 6">Belongs to the metallo-dependent hydrolases superfamily. DHOase family. Class I DHOase subfamily.</text>
</comment>
<evidence type="ECO:0000259" key="7">
    <source>
        <dbReference type="Pfam" id="PF12890"/>
    </source>
</evidence>
<comment type="pathway">
    <text evidence="6">Pyrimidine metabolism; UMP biosynthesis via de novo pathway; (S)-dihydroorotate from bicarbonate: step 3/3.</text>
</comment>
<evidence type="ECO:0000313" key="9">
    <source>
        <dbReference type="Proteomes" id="UP000509458"/>
    </source>
</evidence>
<dbReference type="GO" id="GO:0004038">
    <property type="term" value="F:allantoinase activity"/>
    <property type="evidence" value="ECO:0007669"/>
    <property type="project" value="TreeGrafter"/>
</dbReference>
<comment type="caution">
    <text evidence="6">Lacks conserved residue(s) required for the propagation of feature annotation.</text>
</comment>
<feature type="binding site" evidence="6">
    <location>
        <position position="192"/>
    </location>
    <ligand>
        <name>Zn(2+)</name>
        <dbReference type="ChEBI" id="CHEBI:29105"/>
        <label>2</label>
    </ligand>
</feature>